<dbReference type="AlphaFoldDB" id="M0IPY5"/>
<feature type="domain" description="GS beta-grasp" evidence="6">
    <location>
        <begin position="14"/>
        <end position="105"/>
    </location>
</feature>
<feature type="domain" description="GS catalytic" evidence="7">
    <location>
        <begin position="112"/>
        <end position="446"/>
    </location>
</feature>
<dbReference type="OrthoDB" id="36124at2157"/>
<dbReference type="PATRIC" id="fig|662479.7.peg.112"/>
<comment type="caution">
    <text evidence="8">The sequence shown here is derived from an EMBL/GenBank/DDBJ whole genome shotgun (WGS) entry which is preliminary data.</text>
</comment>
<dbReference type="InterPro" id="IPR054669">
    <property type="entry name" value="GGputSyn"/>
</dbReference>
<evidence type="ECO:0000313" key="8">
    <source>
        <dbReference type="EMBL" id="ELZ98800.1"/>
    </source>
</evidence>
<evidence type="ECO:0000256" key="5">
    <source>
        <dbReference type="RuleBase" id="RU000384"/>
    </source>
</evidence>
<dbReference type="NCBIfam" id="NF045547">
    <property type="entry name" value="GGputSyn"/>
    <property type="match status" value="1"/>
</dbReference>
<dbReference type="SUPFAM" id="SSF55931">
    <property type="entry name" value="Glutamine synthetase/guanido kinase"/>
    <property type="match status" value="1"/>
</dbReference>
<dbReference type="Gene3D" id="3.30.590.10">
    <property type="entry name" value="Glutamine synthetase/guanido kinase, catalytic domain"/>
    <property type="match status" value="1"/>
</dbReference>
<dbReference type="InterPro" id="IPR036651">
    <property type="entry name" value="Gln_synt_N_sf"/>
</dbReference>
<reference evidence="8 9" key="1">
    <citation type="journal article" date="2014" name="PLoS Genet.">
        <title>Phylogenetically driven sequencing of extremely halophilic archaea reveals strategies for static and dynamic osmo-response.</title>
        <authorList>
            <person name="Becker E.A."/>
            <person name="Seitzer P.M."/>
            <person name="Tritt A."/>
            <person name="Larsen D."/>
            <person name="Krusor M."/>
            <person name="Yao A.I."/>
            <person name="Wu D."/>
            <person name="Madern D."/>
            <person name="Eisen J.A."/>
            <person name="Darling A.E."/>
            <person name="Facciotti M.T."/>
        </authorList>
    </citation>
    <scope>NUCLEOTIDE SEQUENCE [LARGE SCALE GENOMIC DNA]</scope>
    <source>
        <strain evidence="8 9">ATCC BAA-1512</strain>
    </source>
</reference>
<evidence type="ECO:0000256" key="1">
    <source>
        <dbReference type="ARBA" id="ARBA00022598"/>
    </source>
</evidence>
<keyword evidence="9" id="KW-1185">Reference proteome</keyword>
<evidence type="ECO:0000256" key="4">
    <source>
        <dbReference type="PROSITE-ProRule" id="PRU01330"/>
    </source>
</evidence>
<evidence type="ECO:0000259" key="6">
    <source>
        <dbReference type="PROSITE" id="PS51986"/>
    </source>
</evidence>
<protein>
    <submittedName>
        <fullName evidence="8">Glutamine synthetase</fullName>
    </submittedName>
</protein>
<dbReference type="GO" id="GO:0006542">
    <property type="term" value="P:glutamine biosynthetic process"/>
    <property type="evidence" value="ECO:0007669"/>
    <property type="project" value="InterPro"/>
</dbReference>
<dbReference type="SMART" id="SM01230">
    <property type="entry name" value="Gln-synt_C"/>
    <property type="match status" value="1"/>
</dbReference>
<sequence length="446" mass="49346">MSDTPTVKARCEKQNIDLVRLLYVTPSGVMQATTVDVSEVDAAIENGVTLSEVIQVYDAFACRNRDSRFDAVGEVHLYPDPETFRPLPYAERAGAMLCTIRTLDGEPWAVDSRSSLQSVEDDLRAKGLAPHVAFESEFSLFSRDEDGEITRGDEAGAYRTESIRGTHDTILHIVDALKAQGIDVKKYHPEFSPGKHEIVTGHHTGLEAADEHLLLRETVKSVAERDGYQATFLPKPFDDGTNGCHINVSLWNGENQFFDPSHDDISETARQFIAGVLDHAPSVLALTAPTVNSYSRLQPRHGAAGYICWGWLNREALIRVPAPAQGREADSTRIEFRGGDNTVNPYLGLIGLLAAGNDGIERELEPPEPVSVDPCDLTDAQRTAKGIERLPQTLGEALDALEQNEVLRSALGPDLFDAYVEVKRNHWKLFTESAGSWQRERLRNLY</sequence>
<dbReference type="RefSeq" id="WP_008317227.1">
    <property type="nucleotide sequence ID" value="NZ_AOLN01000001.1"/>
</dbReference>
<dbReference type="GO" id="GO:0005524">
    <property type="term" value="F:ATP binding"/>
    <property type="evidence" value="ECO:0007669"/>
    <property type="project" value="UniProtKB-KW"/>
</dbReference>
<dbReference type="Gene3D" id="3.10.20.70">
    <property type="entry name" value="Glutamine synthetase, N-terminal domain"/>
    <property type="match status" value="1"/>
</dbReference>
<accession>M0IPY5</accession>
<gene>
    <name evidence="8" type="ORF">C440_00550</name>
</gene>
<dbReference type="Pfam" id="PF16952">
    <property type="entry name" value="Gln-synt_N_2"/>
    <property type="match status" value="1"/>
</dbReference>
<dbReference type="STRING" id="662479.C440_00550"/>
<dbReference type="Pfam" id="PF00120">
    <property type="entry name" value="Gln-synt_C"/>
    <property type="match status" value="1"/>
</dbReference>
<dbReference type="PROSITE" id="PS51987">
    <property type="entry name" value="GS_CATALYTIC"/>
    <property type="match status" value="1"/>
</dbReference>
<evidence type="ECO:0000259" key="7">
    <source>
        <dbReference type="PROSITE" id="PS51987"/>
    </source>
</evidence>
<name>M0IPY5_9EURY</name>
<organism evidence="8 9">
    <name type="scientific">Haloferax mucosum ATCC BAA-1512</name>
    <dbReference type="NCBI Taxonomy" id="662479"/>
    <lineage>
        <taxon>Archaea</taxon>
        <taxon>Methanobacteriati</taxon>
        <taxon>Methanobacteriota</taxon>
        <taxon>Stenosarchaea group</taxon>
        <taxon>Halobacteria</taxon>
        <taxon>Halobacteriales</taxon>
        <taxon>Haloferacaceae</taxon>
        <taxon>Haloferax</taxon>
    </lineage>
</organism>
<dbReference type="EMBL" id="AOLN01000001">
    <property type="protein sequence ID" value="ELZ98800.1"/>
    <property type="molecule type" value="Genomic_DNA"/>
</dbReference>
<dbReference type="PANTHER" id="PTHR43785">
    <property type="entry name" value="GAMMA-GLUTAMYLPUTRESCINE SYNTHETASE"/>
    <property type="match status" value="1"/>
</dbReference>
<dbReference type="SUPFAM" id="SSF54368">
    <property type="entry name" value="Glutamine synthetase, N-terminal domain"/>
    <property type="match status" value="1"/>
</dbReference>
<comment type="similarity">
    <text evidence="4 5">Belongs to the glutamine synthetase family.</text>
</comment>
<dbReference type="PROSITE" id="PS51986">
    <property type="entry name" value="GS_BETA_GRASP"/>
    <property type="match status" value="1"/>
</dbReference>
<evidence type="ECO:0000256" key="3">
    <source>
        <dbReference type="ARBA" id="ARBA00022840"/>
    </source>
</evidence>
<keyword evidence="1" id="KW-0436">Ligase</keyword>
<proteinExistence type="inferred from homology"/>
<evidence type="ECO:0000256" key="2">
    <source>
        <dbReference type="ARBA" id="ARBA00022741"/>
    </source>
</evidence>
<dbReference type="InterPro" id="IPR014746">
    <property type="entry name" value="Gln_synth/guanido_kin_cat_dom"/>
</dbReference>
<dbReference type="GO" id="GO:0004356">
    <property type="term" value="F:glutamine synthetase activity"/>
    <property type="evidence" value="ECO:0007669"/>
    <property type="project" value="InterPro"/>
</dbReference>
<dbReference type="PANTHER" id="PTHR43785:SF2">
    <property type="entry name" value="TYPE-1 GLUTAMINE SYNTHETASE 1"/>
    <property type="match status" value="1"/>
</dbReference>
<evidence type="ECO:0000313" key="9">
    <source>
        <dbReference type="Proteomes" id="UP000011550"/>
    </source>
</evidence>
<keyword evidence="2" id="KW-0547">Nucleotide-binding</keyword>
<dbReference type="InterPro" id="IPR008147">
    <property type="entry name" value="Gln_synt_N"/>
</dbReference>
<dbReference type="InterPro" id="IPR008146">
    <property type="entry name" value="Gln_synth_cat_dom"/>
</dbReference>
<dbReference type="Proteomes" id="UP000011550">
    <property type="component" value="Unassembled WGS sequence"/>
</dbReference>
<keyword evidence="3" id="KW-0067">ATP-binding</keyword>